<name>A0AA38INN1_9CUCU</name>
<evidence type="ECO:0000313" key="1">
    <source>
        <dbReference type="EMBL" id="KAJ3658683.1"/>
    </source>
</evidence>
<dbReference type="EMBL" id="JALNTZ010000003">
    <property type="protein sequence ID" value="KAJ3658683.1"/>
    <property type="molecule type" value="Genomic_DNA"/>
</dbReference>
<gene>
    <name evidence="1" type="ORF">Zmor_010408</name>
</gene>
<organism evidence="1 2">
    <name type="scientific">Zophobas morio</name>
    <dbReference type="NCBI Taxonomy" id="2755281"/>
    <lineage>
        <taxon>Eukaryota</taxon>
        <taxon>Metazoa</taxon>
        <taxon>Ecdysozoa</taxon>
        <taxon>Arthropoda</taxon>
        <taxon>Hexapoda</taxon>
        <taxon>Insecta</taxon>
        <taxon>Pterygota</taxon>
        <taxon>Neoptera</taxon>
        <taxon>Endopterygota</taxon>
        <taxon>Coleoptera</taxon>
        <taxon>Polyphaga</taxon>
        <taxon>Cucujiformia</taxon>
        <taxon>Tenebrionidae</taxon>
        <taxon>Zophobas</taxon>
    </lineage>
</organism>
<comment type="caution">
    <text evidence="1">The sequence shown here is derived from an EMBL/GenBank/DDBJ whole genome shotgun (WGS) entry which is preliminary data.</text>
</comment>
<accession>A0AA38INN1</accession>
<evidence type="ECO:0000313" key="2">
    <source>
        <dbReference type="Proteomes" id="UP001168821"/>
    </source>
</evidence>
<sequence length="125" mass="13318">MLFGSVFENNAKRKKPDRISISDDTDKNSVPGLIKRQPMTHWHGCGGKKGSVPALAALEQRGEVGIVATQSAIGLGRRPDCLYRSGRGGVKGHTAAWLAGLKFIDKPSQQFRATGTPSGSGGLRF</sequence>
<keyword evidence="2" id="KW-1185">Reference proteome</keyword>
<reference evidence="1" key="1">
    <citation type="journal article" date="2023" name="G3 (Bethesda)">
        <title>Whole genome assemblies of Zophobas morio and Tenebrio molitor.</title>
        <authorList>
            <person name="Kaur S."/>
            <person name="Stinson S.A."/>
            <person name="diCenzo G.C."/>
        </authorList>
    </citation>
    <scope>NUCLEOTIDE SEQUENCE</scope>
    <source>
        <strain evidence="1">QUZm001</strain>
    </source>
</reference>
<protein>
    <submittedName>
        <fullName evidence="1">Uncharacterized protein</fullName>
    </submittedName>
</protein>
<dbReference type="Proteomes" id="UP001168821">
    <property type="component" value="Unassembled WGS sequence"/>
</dbReference>
<dbReference type="AlphaFoldDB" id="A0AA38INN1"/>
<proteinExistence type="predicted"/>